<reference evidence="1 2" key="1">
    <citation type="submission" date="2020-08" db="EMBL/GenBank/DDBJ databases">
        <title>Genomic Encyclopedia of Type Strains, Phase IV (KMG-V): Genome sequencing to study the core and pangenomes of soil and plant-associated prokaryotes.</title>
        <authorList>
            <person name="Whitman W."/>
        </authorList>
    </citation>
    <scope>NUCLEOTIDE SEQUENCE [LARGE SCALE GENOMIC DNA]</scope>
    <source>
        <strain evidence="1 2">JPY162</strain>
    </source>
</reference>
<gene>
    <name evidence="1" type="ORF">HDG41_007941</name>
</gene>
<comment type="caution">
    <text evidence="1">The sequence shown here is derived from an EMBL/GenBank/DDBJ whole genome shotgun (WGS) entry which is preliminary data.</text>
</comment>
<evidence type="ECO:0008006" key="3">
    <source>
        <dbReference type="Google" id="ProtNLM"/>
    </source>
</evidence>
<name>A0A7W8LFM4_9BURK</name>
<protein>
    <recommendedName>
        <fullName evidence="3">Transposase</fullName>
    </recommendedName>
</protein>
<evidence type="ECO:0000313" key="1">
    <source>
        <dbReference type="EMBL" id="MBB5405843.1"/>
    </source>
</evidence>
<accession>A0A7W8LFM4</accession>
<proteinExistence type="predicted"/>
<dbReference type="AlphaFoldDB" id="A0A7W8LFM4"/>
<sequence>MKNESTVYVGLDVHKESIRVAYAIDACEVISRGKIGTIQTEIDRLCKRLQSKASRVCARGGSRLL</sequence>
<organism evidence="1 2">
    <name type="scientific">Paraburkholderia youngii</name>
    <dbReference type="NCBI Taxonomy" id="2782701"/>
    <lineage>
        <taxon>Bacteria</taxon>
        <taxon>Pseudomonadati</taxon>
        <taxon>Pseudomonadota</taxon>
        <taxon>Betaproteobacteria</taxon>
        <taxon>Burkholderiales</taxon>
        <taxon>Burkholderiaceae</taxon>
        <taxon>Paraburkholderia</taxon>
    </lineage>
</organism>
<dbReference type="EMBL" id="JACHDE010000045">
    <property type="protein sequence ID" value="MBB5405843.1"/>
    <property type="molecule type" value="Genomic_DNA"/>
</dbReference>
<evidence type="ECO:0000313" key="2">
    <source>
        <dbReference type="Proteomes" id="UP000592820"/>
    </source>
</evidence>
<dbReference type="Proteomes" id="UP000592820">
    <property type="component" value="Unassembled WGS sequence"/>
</dbReference>